<dbReference type="EMBL" id="JAAIUW010000009">
    <property type="protein sequence ID" value="KAF7817110.1"/>
    <property type="molecule type" value="Genomic_DNA"/>
</dbReference>
<reference evidence="2" key="1">
    <citation type="submission" date="2020-09" db="EMBL/GenBank/DDBJ databases">
        <title>Genome-Enabled Discovery of Anthraquinone Biosynthesis in Senna tora.</title>
        <authorList>
            <person name="Kang S.-H."/>
            <person name="Pandey R.P."/>
            <person name="Lee C.-M."/>
            <person name="Sim J.-S."/>
            <person name="Jeong J.-T."/>
            <person name="Choi B.-S."/>
            <person name="Jung M."/>
            <person name="Ginzburg D."/>
            <person name="Zhao K."/>
            <person name="Won S.Y."/>
            <person name="Oh T.-J."/>
            <person name="Yu Y."/>
            <person name="Kim N.-H."/>
            <person name="Lee O.R."/>
            <person name="Lee T.-H."/>
            <person name="Bashyal P."/>
            <person name="Kim T.-S."/>
            <person name="Lee W.-H."/>
            <person name="Kawkins C."/>
            <person name="Kim C.-K."/>
            <person name="Kim J.S."/>
            <person name="Ahn B.O."/>
            <person name="Rhee S.Y."/>
            <person name="Sohng J.K."/>
        </authorList>
    </citation>
    <scope>NUCLEOTIDE SEQUENCE</scope>
    <source>
        <tissue evidence="2">Leaf</tissue>
    </source>
</reference>
<gene>
    <name evidence="2" type="ORF">G2W53_031079</name>
</gene>
<keyword evidence="3" id="KW-1185">Reference proteome</keyword>
<comment type="caution">
    <text evidence="2">The sequence shown here is derived from an EMBL/GenBank/DDBJ whole genome shotgun (WGS) entry which is preliminary data.</text>
</comment>
<feature type="region of interest" description="Disordered" evidence="1">
    <location>
        <begin position="1"/>
        <end position="27"/>
    </location>
</feature>
<proteinExistence type="predicted"/>
<dbReference type="Proteomes" id="UP000634136">
    <property type="component" value="Unassembled WGS sequence"/>
</dbReference>
<sequence>MGVEDEWFMNEPSEQCETRRESRGGVRGPLSTERLSFLSASPSFAPLCLYYY</sequence>
<protein>
    <submittedName>
        <fullName evidence="2">Uncharacterized protein</fullName>
    </submittedName>
</protein>
<accession>A0A834T8L5</accession>
<dbReference type="AlphaFoldDB" id="A0A834T8L5"/>
<evidence type="ECO:0000256" key="1">
    <source>
        <dbReference type="SAM" id="MobiDB-lite"/>
    </source>
</evidence>
<name>A0A834T8L5_9FABA</name>
<evidence type="ECO:0000313" key="3">
    <source>
        <dbReference type="Proteomes" id="UP000634136"/>
    </source>
</evidence>
<organism evidence="2 3">
    <name type="scientific">Senna tora</name>
    <dbReference type="NCBI Taxonomy" id="362788"/>
    <lineage>
        <taxon>Eukaryota</taxon>
        <taxon>Viridiplantae</taxon>
        <taxon>Streptophyta</taxon>
        <taxon>Embryophyta</taxon>
        <taxon>Tracheophyta</taxon>
        <taxon>Spermatophyta</taxon>
        <taxon>Magnoliopsida</taxon>
        <taxon>eudicotyledons</taxon>
        <taxon>Gunneridae</taxon>
        <taxon>Pentapetalae</taxon>
        <taxon>rosids</taxon>
        <taxon>fabids</taxon>
        <taxon>Fabales</taxon>
        <taxon>Fabaceae</taxon>
        <taxon>Caesalpinioideae</taxon>
        <taxon>Cassia clade</taxon>
        <taxon>Senna</taxon>
    </lineage>
</organism>
<evidence type="ECO:0000313" key="2">
    <source>
        <dbReference type="EMBL" id="KAF7817110.1"/>
    </source>
</evidence>